<feature type="compositionally biased region" description="Low complexity" evidence="4">
    <location>
        <begin position="553"/>
        <end position="564"/>
    </location>
</feature>
<feature type="compositionally biased region" description="Low complexity" evidence="4">
    <location>
        <begin position="198"/>
        <end position="220"/>
    </location>
</feature>
<dbReference type="Proteomes" id="UP000308199">
    <property type="component" value="Unassembled WGS sequence"/>
</dbReference>
<dbReference type="Pfam" id="PF00505">
    <property type="entry name" value="HMG_box"/>
    <property type="match status" value="1"/>
</dbReference>
<evidence type="ECO:0000313" key="6">
    <source>
        <dbReference type="EMBL" id="THH05388.1"/>
    </source>
</evidence>
<evidence type="ECO:0000259" key="5">
    <source>
        <dbReference type="PROSITE" id="PS50118"/>
    </source>
</evidence>
<keyword evidence="7" id="KW-1185">Reference proteome</keyword>
<feature type="compositionally biased region" description="Basic and acidic residues" evidence="4">
    <location>
        <begin position="324"/>
        <end position="337"/>
    </location>
</feature>
<dbReference type="PANTHER" id="PTHR45789:SF2">
    <property type="entry name" value="FI18025P1"/>
    <property type="match status" value="1"/>
</dbReference>
<keyword evidence="1 3" id="KW-0238">DNA-binding</keyword>
<feature type="region of interest" description="Disordered" evidence="4">
    <location>
        <begin position="324"/>
        <end position="374"/>
    </location>
</feature>
<dbReference type="AlphaFoldDB" id="A0A4S4L3Z2"/>
<dbReference type="Gene3D" id="1.10.30.10">
    <property type="entry name" value="High mobility group box domain"/>
    <property type="match status" value="1"/>
</dbReference>
<evidence type="ECO:0000256" key="1">
    <source>
        <dbReference type="ARBA" id="ARBA00023125"/>
    </source>
</evidence>
<feature type="region of interest" description="Disordered" evidence="4">
    <location>
        <begin position="665"/>
        <end position="687"/>
    </location>
</feature>
<feature type="compositionally biased region" description="Pro residues" evidence="4">
    <location>
        <begin position="230"/>
        <end position="241"/>
    </location>
</feature>
<dbReference type="InterPro" id="IPR051356">
    <property type="entry name" value="SOX/SOX-like_TF"/>
</dbReference>
<dbReference type="PANTHER" id="PTHR45789">
    <property type="entry name" value="FI18025P1"/>
    <property type="match status" value="1"/>
</dbReference>
<evidence type="ECO:0000313" key="7">
    <source>
        <dbReference type="Proteomes" id="UP000308199"/>
    </source>
</evidence>
<evidence type="ECO:0000256" key="3">
    <source>
        <dbReference type="PROSITE-ProRule" id="PRU00267"/>
    </source>
</evidence>
<feature type="compositionally biased region" description="Basic and acidic residues" evidence="4">
    <location>
        <begin position="440"/>
        <end position="457"/>
    </location>
</feature>
<comment type="caution">
    <text evidence="6">The sequence shown here is derived from an EMBL/GenBank/DDBJ whole genome shotgun (WGS) entry which is preliminary data.</text>
</comment>
<dbReference type="InterPro" id="IPR009071">
    <property type="entry name" value="HMG_box_dom"/>
</dbReference>
<gene>
    <name evidence="6" type="ORF">EW145_g4836</name>
</gene>
<feature type="region of interest" description="Disordered" evidence="4">
    <location>
        <begin position="432"/>
        <end position="469"/>
    </location>
</feature>
<dbReference type="SMART" id="SM00398">
    <property type="entry name" value="HMG"/>
    <property type="match status" value="1"/>
</dbReference>
<dbReference type="CDD" id="cd01389">
    <property type="entry name" value="HMG-box_ROX1-like"/>
    <property type="match status" value="1"/>
</dbReference>
<feature type="region of interest" description="Disordered" evidence="4">
    <location>
        <begin position="1"/>
        <end position="22"/>
    </location>
</feature>
<evidence type="ECO:0000256" key="4">
    <source>
        <dbReference type="SAM" id="MobiDB-lite"/>
    </source>
</evidence>
<accession>A0A4S4L3Z2</accession>
<proteinExistence type="predicted"/>
<dbReference type="InterPro" id="IPR036910">
    <property type="entry name" value="HMG_box_dom_sf"/>
</dbReference>
<feature type="region of interest" description="Disordered" evidence="4">
    <location>
        <begin position="544"/>
        <end position="564"/>
    </location>
</feature>
<dbReference type="SUPFAM" id="SSF47095">
    <property type="entry name" value="HMG-box"/>
    <property type="match status" value="1"/>
</dbReference>
<name>A0A4S4L3Z2_9AGAM</name>
<feature type="domain" description="HMG box" evidence="5">
    <location>
        <begin position="238"/>
        <end position="307"/>
    </location>
</feature>
<evidence type="ECO:0000256" key="2">
    <source>
        <dbReference type="ARBA" id="ARBA00023242"/>
    </source>
</evidence>
<dbReference type="GO" id="GO:0005634">
    <property type="term" value="C:nucleus"/>
    <property type="evidence" value="ECO:0007669"/>
    <property type="project" value="UniProtKB-UniRule"/>
</dbReference>
<dbReference type="PROSITE" id="PS50118">
    <property type="entry name" value="HMG_BOX_2"/>
    <property type="match status" value="1"/>
</dbReference>
<feature type="DNA-binding region" description="HMG box" evidence="3">
    <location>
        <begin position="238"/>
        <end position="307"/>
    </location>
</feature>
<organism evidence="6 7">
    <name type="scientific">Phellinidium pouzarii</name>
    <dbReference type="NCBI Taxonomy" id="167371"/>
    <lineage>
        <taxon>Eukaryota</taxon>
        <taxon>Fungi</taxon>
        <taxon>Dikarya</taxon>
        <taxon>Basidiomycota</taxon>
        <taxon>Agaricomycotina</taxon>
        <taxon>Agaricomycetes</taxon>
        <taxon>Hymenochaetales</taxon>
        <taxon>Hymenochaetaceae</taxon>
        <taxon>Phellinidium</taxon>
    </lineage>
</organism>
<feature type="region of interest" description="Disordered" evidence="4">
    <location>
        <begin position="139"/>
        <end position="241"/>
    </location>
</feature>
<dbReference type="EMBL" id="SGPK01000265">
    <property type="protein sequence ID" value="THH05388.1"/>
    <property type="molecule type" value="Genomic_DNA"/>
</dbReference>
<keyword evidence="2 3" id="KW-0539">Nucleus</keyword>
<sequence length="967" mass="104186">MHVPRGDKGPSGPPGSTVGIDTAAKYGVQRRLQFDVYKPPFSSPPSLSSLFVVPPLTVSPELPTTSLTSQISVQTMAPFHSLKRRRAPSDELYTSLASKPHSQDVLMFGQLPWASSLVLDHGSADTDVGRAQTISFAPNVTPKTFTAPPPTDEDDVPSPLRSSLFPDPADVHLNPPAAGACGPVAKRRRKGGSKTKLPSSSASTFASSPPSSSRANSPCPGANGDGSSPAPAPEPAHIPRPPNAFILFRSSFIRSQHISAATEGNHGTLSKIVGMLWHALSYEERQVWQGKARRALAEHRRMYPGYSFRPTKEKIAAAKERVAAAREKESEKEKEKPVSVAVSSSRKHPPAKDAANSMSLPAATTEAPKRRTRVVGPRDLARCERIATLLARGLKGVELDAAMREFDATRIPAPFTATFEEPLTAQVYEGRANGSNTRSVKVEETAPETEARREGGKVEAQMQKQQRPALPLRAVRRSSSAPLLDAEATAIGRRQSAFMPAPPGNSPTAPHAYQFFQDYEQHSENVGQHAEAQPVDLQMHAPMPARAARKRSASSSPPVRPRALPTHLNHFPYLRSRGSYSSMAFSAPARFERYMQTETEMPNGYSIQYDFAMQQQQQHVQHQQPFGLQLDTSFPQAQNMYPVQPRTAHPLSRQPTEILFDSNESAIESTSTSTSEGSWYNASESSGSSMSSTGNVWDARGLDFSSFSFTNPHPNSGAETPVSAHLIGASEGYSPFDHVPLTPASTEIDYAGMPTLIEQPTRHLLTNFAHQQQDDTVYSHHQQSHHPHQPLVIQTSWSSSDFDFEVPPSSAVSGVFDCTPSSANASTYDFSDAALSPTSAYALPSSPGESDAPLNSPGAHTPCDDIDVRNAWGNAVETRDLGVGDMGLGIGVNIGMDVDVSVDVSADVRGRLVSLFAHAEKLGVPRFAACTEDSMDGEMSVGFGGAVDATEFGAFARFMTAGANRVV</sequence>
<protein>
    <recommendedName>
        <fullName evidence="5">HMG box domain-containing protein</fullName>
    </recommendedName>
</protein>
<dbReference type="OrthoDB" id="6247875at2759"/>
<reference evidence="6 7" key="1">
    <citation type="submission" date="2019-02" db="EMBL/GenBank/DDBJ databases">
        <title>Genome sequencing of the rare red list fungi Phellinidium pouzarii.</title>
        <authorList>
            <person name="Buettner E."/>
            <person name="Kellner H."/>
        </authorList>
    </citation>
    <scope>NUCLEOTIDE SEQUENCE [LARGE SCALE GENOMIC DNA]</scope>
    <source>
        <strain evidence="6 7">DSM 108285</strain>
    </source>
</reference>
<dbReference type="GO" id="GO:0000978">
    <property type="term" value="F:RNA polymerase II cis-regulatory region sequence-specific DNA binding"/>
    <property type="evidence" value="ECO:0007669"/>
    <property type="project" value="TreeGrafter"/>
</dbReference>
<dbReference type="GO" id="GO:0000981">
    <property type="term" value="F:DNA-binding transcription factor activity, RNA polymerase II-specific"/>
    <property type="evidence" value="ECO:0007669"/>
    <property type="project" value="TreeGrafter"/>
</dbReference>